<organism evidence="1 2">
    <name type="scientific">Prorocentrum cordatum</name>
    <dbReference type="NCBI Taxonomy" id="2364126"/>
    <lineage>
        <taxon>Eukaryota</taxon>
        <taxon>Sar</taxon>
        <taxon>Alveolata</taxon>
        <taxon>Dinophyceae</taxon>
        <taxon>Prorocentrales</taxon>
        <taxon>Prorocentraceae</taxon>
        <taxon>Prorocentrum</taxon>
    </lineage>
</organism>
<sequence>MAPPQGAAARAPVVVAPPKRAAPLVARAAKKAAAAPPHMHDGWDADVAVGICMPAMRTAHDKHRKVLGSIAILESPTRVYLTGDAKYKRGELTLVETSAKFKTNAAGAAWANQSMLAADIGTITLQRDGMPSSTFGVAIMPHIDSGEKATVKWVTQYWCVPSFEGGNMKQSTVEVILTDNTGTQTLNAPCMVHNMDVKPGDQLKLNAPPKKGEMRKGHPRCTV</sequence>
<evidence type="ECO:0000313" key="2">
    <source>
        <dbReference type="Proteomes" id="UP001189429"/>
    </source>
</evidence>
<name>A0ABN9T9G9_9DINO</name>
<comment type="caution">
    <text evidence="1">The sequence shown here is derived from an EMBL/GenBank/DDBJ whole genome shotgun (WGS) entry which is preliminary data.</text>
</comment>
<dbReference type="Proteomes" id="UP001189429">
    <property type="component" value="Unassembled WGS sequence"/>
</dbReference>
<accession>A0ABN9T9G9</accession>
<keyword evidence="2" id="KW-1185">Reference proteome</keyword>
<reference evidence="1" key="1">
    <citation type="submission" date="2023-10" db="EMBL/GenBank/DDBJ databases">
        <authorList>
            <person name="Chen Y."/>
            <person name="Shah S."/>
            <person name="Dougan E. K."/>
            <person name="Thang M."/>
            <person name="Chan C."/>
        </authorList>
    </citation>
    <scope>NUCLEOTIDE SEQUENCE [LARGE SCALE GENOMIC DNA]</scope>
</reference>
<protein>
    <submittedName>
        <fullName evidence="1">Uncharacterized protein</fullName>
    </submittedName>
</protein>
<evidence type="ECO:0000313" key="1">
    <source>
        <dbReference type="EMBL" id="CAK0841790.1"/>
    </source>
</evidence>
<dbReference type="EMBL" id="CAUYUJ010014482">
    <property type="protein sequence ID" value="CAK0841790.1"/>
    <property type="molecule type" value="Genomic_DNA"/>
</dbReference>
<gene>
    <name evidence="1" type="ORF">PCOR1329_LOCUS36899</name>
</gene>
<proteinExistence type="predicted"/>